<dbReference type="OrthoDB" id="5149096at2"/>
<dbReference type="RefSeq" id="WP_141783640.1">
    <property type="nucleotide sequence ID" value="NZ_BAAAIK010000003.1"/>
</dbReference>
<accession>A0A542YMR7</accession>
<sequence>MKRTLAALFGASLVAAFGAAPPASADLVTTCVGEGGAVTVPNDLVVPAGQSCTLDGTTIQGNVTVRAGADLVGTGVTIEGNTIVQGDAYLDLTDSSVGGNLANRAGYGVYLDYSSVQRYTGTGDNADTFLSALGTTFVGKVSATSGAFQLEGSQAGRAVEVSNAYYADLIDSVVVGQVSLDGAAYGSLVCGSEIDGDASFTDNAYGVQLGAGGPLGGCDLGSSVWGGDVDVSGTTGDVQVSDNIIRGNLSGEGNDPAPVASDNRVRGELLGQFAEAPAANAPRFGTHSMRTAQAVRAEVDTAREVRVVEAQEAAEAAGPADLG</sequence>
<evidence type="ECO:0000256" key="1">
    <source>
        <dbReference type="SAM" id="SignalP"/>
    </source>
</evidence>
<feature type="chain" id="PRO_5022079946" evidence="1">
    <location>
        <begin position="26"/>
        <end position="323"/>
    </location>
</feature>
<keyword evidence="3" id="KW-1185">Reference proteome</keyword>
<evidence type="ECO:0000313" key="2">
    <source>
        <dbReference type="EMBL" id="TQL49376.1"/>
    </source>
</evidence>
<dbReference type="Proteomes" id="UP000319516">
    <property type="component" value="Unassembled WGS sequence"/>
</dbReference>
<protein>
    <submittedName>
        <fullName evidence="2">Uncharacterized protein</fullName>
    </submittedName>
</protein>
<evidence type="ECO:0000313" key="3">
    <source>
        <dbReference type="Proteomes" id="UP000319516"/>
    </source>
</evidence>
<feature type="signal peptide" evidence="1">
    <location>
        <begin position="1"/>
        <end position="25"/>
    </location>
</feature>
<comment type="caution">
    <text evidence="2">The sequence shown here is derived from an EMBL/GenBank/DDBJ whole genome shotgun (WGS) entry which is preliminary data.</text>
</comment>
<gene>
    <name evidence="2" type="ORF">FB467_0446</name>
</gene>
<organism evidence="2 3">
    <name type="scientific">Ornithinicoccus hortensis</name>
    <dbReference type="NCBI Taxonomy" id="82346"/>
    <lineage>
        <taxon>Bacteria</taxon>
        <taxon>Bacillati</taxon>
        <taxon>Actinomycetota</taxon>
        <taxon>Actinomycetes</taxon>
        <taxon>Micrococcales</taxon>
        <taxon>Intrasporangiaceae</taxon>
        <taxon>Ornithinicoccus</taxon>
    </lineage>
</organism>
<dbReference type="AlphaFoldDB" id="A0A542YMR7"/>
<keyword evidence="1" id="KW-0732">Signal</keyword>
<proteinExistence type="predicted"/>
<reference evidence="2 3" key="1">
    <citation type="submission" date="2019-06" db="EMBL/GenBank/DDBJ databases">
        <title>Sequencing the genomes of 1000 actinobacteria strains.</title>
        <authorList>
            <person name="Klenk H.-P."/>
        </authorList>
    </citation>
    <scope>NUCLEOTIDE SEQUENCE [LARGE SCALE GENOMIC DNA]</scope>
    <source>
        <strain evidence="2 3">DSM 12335</strain>
    </source>
</reference>
<dbReference type="EMBL" id="VFOP01000001">
    <property type="protein sequence ID" value="TQL49376.1"/>
    <property type="molecule type" value="Genomic_DNA"/>
</dbReference>
<name>A0A542YMR7_9MICO</name>